<accession>A0A5B7CPL9</accession>
<comment type="caution">
    <text evidence="1">The sequence shown here is derived from an EMBL/GenBank/DDBJ whole genome shotgun (WGS) entry which is preliminary data.</text>
</comment>
<sequence>MVRRAFRGVKMIRDSATWYTVLQWETDGGVRRVLVLHTRRTEEETDEQKVNKGAKESFGFKTKFEAVPVLRLSEELRAAVPPLVLLVPLVQSRVATAA</sequence>
<dbReference type="EMBL" id="VSRR010000162">
    <property type="protein sequence ID" value="MPC11430.1"/>
    <property type="molecule type" value="Genomic_DNA"/>
</dbReference>
<reference evidence="1 2" key="1">
    <citation type="submission" date="2019-05" db="EMBL/GenBank/DDBJ databases">
        <title>Another draft genome of Portunus trituberculatus and its Hox gene families provides insights of decapod evolution.</title>
        <authorList>
            <person name="Jeong J.-H."/>
            <person name="Song I."/>
            <person name="Kim S."/>
            <person name="Choi T."/>
            <person name="Kim D."/>
            <person name="Ryu S."/>
            <person name="Kim W."/>
        </authorList>
    </citation>
    <scope>NUCLEOTIDE SEQUENCE [LARGE SCALE GENOMIC DNA]</scope>
    <source>
        <tissue evidence="1">Muscle</tissue>
    </source>
</reference>
<proteinExistence type="predicted"/>
<dbReference type="Proteomes" id="UP000324222">
    <property type="component" value="Unassembled WGS sequence"/>
</dbReference>
<evidence type="ECO:0000313" key="1">
    <source>
        <dbReference type="EMBL" id="MPC11430.1"/>
    </source>
</evidence>
<dbReference type="AlphaFoldDB" id="A0A5B7CPL9"/>
<evidence type="ECO:0000313" key="2">
    <source>
        <dbReference type="Proteomes" id="UP000324222"/>
    </source>
</evidence>
<organism evidence="1 2">
    <name type="scientific">Portunus trituberculatus</name>
    <name type="common">Swimming crab</name>
    <name type="synonym">Neptunus trituberculatus</name>
    <dbReference type="NCBI Taxonomy" id="210409"/>
    <lineage>
        <taxon>Eukaryota</taxon>
        <taxon>Metazoa</taxon>
        <taxon>Ecdysozoa</taxon>
        <taxon>Arthropoda</taxon>
        <taxon>Crustacea</taxon>
        <taxon>Multicrustacea</taxon>
        <taxon>Malacostraca</taxon>
        <taxon>Eumalacostraca</taxon>
        <taxon>Eucarida</taxon>
        <taxon>Decapoda</taxon>
        <taxon>Pleocyemata</taxon>
        <taxon>Brachyura</taxon>
        <taxon>Eubrachyura</taxon>
        <taxon>Portunoidea</taxon>
        <taxon>Portunidae</taxon>
        <taxon>Portuninae</taxon>
        <taxon>Portunus</taxon>
    </lineage>
</organism>
<protein>
    <submittedName>
        <fullName evidence="1">Uncharacterized protein</fullName>
    </submittedName>
</protein>
<keyword evidence="2" id="KW-1185">Reference proteome</keyword>
<gene>
    <name evidence="1" type="ORF">E2C01_004096</name>
</gene>
<name>A0A5B7CPL9_PORTR</name>